<protein>
    <submittedName>
        <fullName evidence="1">Uncharacterized protein</fullName>
    </submittedName>
</protein>
<proteinExistence type="predicted"/>
<organism evidence="1">
    <name type="scientific">Anguilla anguilla</name>
    <name type="common">European freshwater eel</name>
    <name type="synonym">Muraena anguilla</name>
    <dbReference type="NCBI Taxonomy" id="7936"/>
    <lineage>
        <taxon>Eukaryota</taxon>
        <taxon>Metazoa</taxon>
        <taxon>Chordata</taxon>
        <taxon>Craniata</taxon>
        <taxon>Vertebrata</taxon>
        <taxon>Euteleostomi</taxon>
        <taxon>Actinopterygii</taxon>
        <taxon>Neopterygii</taxon>
        <taxon>Teleostei</taxon>
        <taxon>Anguilliformes</taxon>
        <taxon>Anguillidae</taxon>
        <taxon>Anguilla</taxon>
    </lineage>
</organism>
<accession>A0A0E9RFF1</accession>
<sequence>MLCLEHFNHVFVILHLRGTTDQ</sequence>
<dbReference type="EMBL" id="GBXM01080783">
    <property type="protein sequence ID" value="JAH27794.1"/>
    <property type="molecule type" value="Transcribed_RNA"/>
</dbReference>
<name>A0A0E9RFF1_ANGAN</name>
<dbReference type="AlphaFoldDB" id="A0A0E9RFF1"/>
<dbReference type="EMBL" id="GBXM01076451">
    <property type="protein sequence ID" value="JAH32126.1"/>
    <property type="molecule type" value="Transcribed_RNA"/>
</dbReference>
<evidence type="ECO:0000313" key="1">
    <source>
        <dbReference type="EMBL" id="JAH27794.1"/>
    </source>
</evidence>
<reference evidence="1" key="1">
    <citation type="submission" date="2014-11" db="EMBL/GenBank/DDBJ databases">
        <authorList>
            <person name="Amaro Gonzalez C."/>
        </authorList>
    </citation>
    <scope>NUCLEOTIDE SEQUENCE</scope>
</reference>
<dbReference type="EMBL" id="GBXM01077980">
    <property type="protein sequence ID" value="JAH30597.1"/>
    <property type="molecule type" value="Transcribed_RNA"/>
</dbReference>
<reference evidence="1" key="2">
    <citation type="journal article" date="2015" name="Fish Shellfish Immunol.">
        <title>Early steps in the European eel (Anguilla anguilla)-Vibrio vulnificus interaction in the gills: Role of the RtxA13 toxin.</title>
        <authorList>
            <person name="Callol A."/>
            <person name="Pajuelo D."/>
            <person name="Ebbesson L."/>
            <person name="Teles M."/>
            <person name="MacKenzie S."/>
            <person name="Amaro C."/>
        </authorList>
    </citation>
    <scope>NUCLEOTIDE SEQUENCE</scope>
</reference>